<feature type="transmembrane region" description="Helical" evidence="1">
    <location>
        <begin position="45"/>
        <end position="63"/>
    </location>
</feature>
<name>A0A378WFA5_MYCFO</name>
<reference evidence="2 3" key="1">
    <citation type="submission" date="2018-06" db="EMBL/GenBank/DDBJ databases">
        <authorList>
            <consortium name="Pathogen Informatics"/>
            <person name="Doyle S."/>
        </authorList>
    </citation>
    <scope>NUCLEOTIDE SEQUENCE [LARGE SCALE GENOMIC DNA]</scope>
    <source>
        <strain evidence="2 3">NCTC1542</strain>
    </source>
</reference>
<accession>A0A378WFA5</accession>
<proteinExistence type="predicted"/>
<gene>
    <name evidence="2" type="ORF">NCTC1542_06955</name>
</gene>
<organism evidence="2 3">
    <name type="scientific">Mycolicibacterium fortuitum</name>
    <name type="common">Mycobacterium fortuitum</name>
    <dbReference type="NCBI Taxonomy" id="1766"/>
    <lineage>
        <taxon>Bacteria</taxon>
        <taxon>Bacillati</taxon>
        <taxon>Actinomycetota</taxon>
        <taxon>Actinomycetes</taxon>
        <taxon>Mycobacteriales</taxon>
        <taxon>Mycobacteriaceae</taxon>
        <taxon>Mycolicibacterium</taxon>
    </lineage>
</organism>
<keyword evidence="1" id="KW-0812">Transmembrane</keyword>
<sequence>MTPANLDMILSLAVMTAVGVSAVVWSLARMPRAWVAARSGHPTQAVSLLVLNSVMLYAITQFVPAQEPGWRSTTIVCDALCGWNYFYFVSIWALTAVSDLAMIAIVAAAYTTVFAVWAWLDHSANPDDPDPQWAEFTRRQALRRQLGVTISAQRLAHALSSHLGMRAPHRWHFIEPDKAASSFLISPTHPKSPPSVKIDLKALRQLTLRHKGVASAEYGFWDPQTAEFQVVAESESAVASGQRLCLRVMWHLSVVDHPWRLLLPSRRTRRSRSWSTATEPSPASPESH</sequence>
<evidence type="ECO:0000313" key="3">
    <source>
        <dbReference type="Proteomes" id="UP000255389"/>
    </source>
</evidence>
<keyword evidence="1" id="KW-1133">Transmembrane helix</keyword>
<dbReference type="Proteomes" id="UP000255389">
    <property type="component" value="Unassembled WGS sequence"/>
</dbReference>
<dbReference type="AlphaFoldDB" id="A0A378WFA5"/>
<evidence type="ECO:0000256" key="1">
    <source>
        <dbReference type="SAM" id="Phobius"/>
    </source>
</evidence>
<keyword evidence="1" id="KW-0472">Membrane</keyword>
<evidence type="ECO:0000313" key="2">
    <source>
        <dbReference type="EMBL" id="SUA31600.1"/>
    </source>
</evidence>
<feature type="transmembrane region" description="Helical" evidence="1">
    <location>
        <begin position="6"/>
        <end position="25"/>
    </location>
</feature>
<dbReference type="EMBL" id="UGQY01000006">
    <property type="protein sequence ID" value="SUA31600.1"/>
    <property type="molecule type" value="Genomic_DNA"/>
</dbReference>
<protein>
    <submittedName>
        <fullName evidence="2">Uncharacterized protein</fullName>
    </submittedName>
</protein>